<dbReference type="Proteomes" id="UP000700334">
    <property type="component" value="Unassembled WGS sequence"/>
</dbReference>
<feature type="transmembrane region" description="Helical" evidence="2">
    <location>
        <begin position="111"/>
        <end position="130"/>
    </location>
</feature>
<keyword evidence="2" id="KW-0812">Transmembrane</keyword>
<proteinExistence type="predicted"/>
<organism evidence="3 4">
    <name type="scientific">Galemys pyrenaicus</name>
    <name type="common">Iberian desman</name>
    <name type="synonym">Pyrenean desman</name>
    <dbReference type="NCBI Taxonomy" id="202257"/>
    <lineage>
        <taxon>Eukaryota</taxon>
        <taxon>Metazoa</taxon>
        <taxon>Chordata</taxon>
        <taxon>Craniata</taxon>
        <taxon>Vertebrata</taxon>
        <taxon>Euteleostomi</taxon>
        <taxon>Mammalia</taxon>
        <taxon>Eutheria</taxon>
        <taxon>Laurasiatheria</taxon>
        <taxon>Eulipotyphla</taxon>
        <taxon>Talpidae</taxon>
        <taxon>Galemys</taxon>
    </lineage>
</organism>
<dbReference type="EMBL" id="JAGFMF010011645">
    <property type="protein sequence ID" value="KAG8517578.1"/>
    <property type="molecule type" value="Genomic_DNA"/>
</dbReference>
<keyword evidence="4" id="KW-1185">Reference proteome</keyword>
<dbReference type="AlphaFoldDB" id="A0A8J6AAM0"/>
<accession>A0A8J6AAM0</accession>
<feature type="region of interest" description="Disordered" evidence="1">
    <location>
        <begin position="1"/>
        <end position="39"/>
    </location>
</feature>
<evidence type="ECO:0000313" key="3">
    <source>
        <dbReference type="EMBL" id="KAG8517578.1"/>
    </source>
</evidence>
<evidence type="ECO:0000313" key="4">
    <source>
        <dbReference type="Proteomes" id="UP000700334"/>
    </source>
</evidence>
<dbReference type="SUPFAM" id="SSF81321">
    <property type="entry name" value="Family A G protein-coupled receptor-like"/>
    <property type="match status" value="1"/>
</dbReference>
<keyword evidence="2" id="KW-0472">Membrane</keyword>
<sequence length="163" mass="17308">MTAAAPAPQRRSRPTSRPGHASGRPDGASRGTNIFGEGNARSARWKRNFGTSSAGLWAALRGPRVSRQSGNRSAGDGTPGASAAEEEAWADATWNVTVQWLAGDITCRTLMFLKLMAMCAVAFLPVVIGLDRQAAVLHPLGPRSTRRKLLGAAWRLSFLPCPG</sequence>
<keyword evidence="3" id="KW-0675">Receptor</keyword>
<protein>
    <submittedName>
        <fullName evidence="3">Gonadotropin-releasing hormone II receptor</fullName>
    </submittedName>
</protein>
<feature type="region of interest" description="Disordered" evidence="1">
    <location>
        <begin position="60"/>
        <end position="86"/>
    </location>
</feature>
<name>A0A8J6AAM0_GALPY</name>
<reference evidence="3" key="1">
    <citation type="journal article" date="2021" name="Evol. Appl.">
        <title>The genome of the Pyrenean desman and the effects of bottlenecks and inbreeding on the genomic landscape of an endangered species.</title>
        <authorList>
            <person name="Escoda L."/>
            <person name="Castresana J."/>
        </authorList>
    </citation>
    <scope>NUCLEOTIDE SEQUENCE</scope>
    <source>
        <strain evidence="3">IBE-C5619</strain>
    </source>
</reference>
<comment type="caution">
    <text evidence="3">The sequence shown here is derived from an EMBL/GenBank/DDBJ whole genome shotgun (WGS) entry which is preliminary data.</text>
</comment>
<evidence type="ECO:0000256" key="2">
    <source>
        <dbReference type="SAM" id="Phobius"/>
    </source>
</evidence>
<gene>
    <name evidence="3" type="ORF">J0S82_015649</name>
</gene>
<dbReference type="Gene3D" id="1.20.1070.10">
    <property type="entry name" value="Rhodopsin 7-helix transmembrane proteins"/>
    <property type="match status" value="1"/>
</dbReference>
<keyword evidence="2" id="KW-1133">Transmembrane helix</keyword>
<evidence type="ECO:0000256" key="1">
    <source>
        <dbReference type="SAM" id="MobiDB-lite"/>
    </source>
</evidence>
<dbReference type="OrthoDB" id="6022667at2759"/>